<sequence>MSKDLGYKQVKNVESRRTWDRDYYEAKAKERIEQGDDYQEKDEGGPARRSQKEEFQPAALGAAGPAGSARAYLKTRERKVDLSSKLGKTQVVTAASTPSQQGGWYCEICKCGLKDSINYLDHINGKKHQRELGYSMRVERSTVSQVKDRLKMHKQREEDRISGALKKPSAEDEFDTRVREAEDNEERRKRQKREAKRLAKKKQQEEEEEMEFQDPDMAAMMGFGGFGGGSKK</sequence>
<dbReference type="FunCoup" id="D8LQ99">
    <property type="interactions" value="328"/>
</dbReference>
<evidence type="ECO:0000313" key="8">
    <source>
        <dbReference type="Proteomes" id="UP000002630"/>
    </source>
</evidence>
<dbReference type="InParanoid" id="D8LQ99"/>
<dbReference type="PANTHER" id="PTHR45986:SF1">
    <property type="entry name" value="ZINC FINGER MATRIN-TYPE PROTEIN 2"/>
    <property type="match status" value="1"/>
</dbReference>
<dbReference type="InterPro" id="IPR040107">
    <property type="entry name" value="Snu23"/>
</dbReference>
<evidence type="ECO:0000259" key="6">
    <source>
        <dbReference type="SMART" id="SM00451"/>
    </source>
</evidence>
<keyword evidence="1" id="KW-0479">Metal-binding</keyword>
<feature type="compositionally biased region" description="Basic residues" evidence="5">
    <location>
        <begin position="189"/>
        <end position="201"/>
    </location>
</feature>
<feature type="region of interest" description="Disordered" evidence="5">
    <location>
        <begin position="30"/>
        <end position="70"/>
    </location>
</feature>
<feature type="compositionally biased region" description="Basic and acidic residues" evidence="5">
    <location>
        <begin position="175"/>
        <end position="188"/>
    </location>
</feature>
<evidence type="ECO:0000256" key="2">
    <source>
        <dbReference type="ARBA" id="ARBA00022771"/>
    </source>
</evidence>
<dbReference type="Pfam" id="PF12874">
    <property type="entry name" value="zf-met"/>
    <property type="match status" value="1"/>
</dbReference>
<dbReference type="InterPro" id="IPR013087">
    <property type="entry name" value="Znf_C2H2_type"/>
</dbReference>
<gene>
    <name evidence="7" type="ORF">Esi_0059_0117</name>
</gene>
<dbReference type="InterPro" id="IPR036236">
    <property type="entry name" value="Znf_C2H2_sf"/>
</dbReference>
<name>D8LQ99_ECTSI</name>
<feature type="compositionally biased region" description="Acidic residues" evidence="5">
    <location>
        <begin position="205"/>
        <end position="214"/>
    </location>
</feature>
<evidence type="ECO:0000256" key="5">
    <source>
        <dbReference type="SAM" id="MobiDB-lite"/>
    </source>
</evidence>
<feature type="compositionally biased region" description="Gly residues" evidence="5">
    <location>
        <begin position="222"/>
        <end position="232"/>
    </location>
</feature>
<dbReference type="EMBL" id="FN648807">
    <property type="protein sequence ID" value="CBN77479.1"/>
    <property type="molecule type" value="Genomic_DNA"/>
</dbReference>
<dbReference type="InterPro" id="IPR003604">
    <property type="entry name" value="Matrin/U1-like-C_Znf_C2H2"/>
</dbReference>
<keyword evidence="3" id="KW-0862">Zinc</keyword>
<proteinExistence type="predicted"/>
<dbReference type="SUPFAM" id="SSF57667">
    <property type="entry name" value="beta-beta-alpha zinc fingers"/>
    <property type="match status" value="1"/>
</dbReference>
<dbReference type="OMA" id="VDHRRKW"/>
<protein>
    <submittedName>
        <fullName evidence="7">Conserved C2H2 zinc finger protein</fullName>
    </submittedName>
</protein>
<keyword evidence="8" id="KW-1185">Reference proteome</keyword>
<keyword evidence="4" id="KW-0539">Nucleus</keyword>
<reference evidence="7 8" key="1">
    <citation type="journal article" date="2010" name="Nature">
        <title>The Ectocarpus genome and the independent evolution of multicellularity in brown algae.</title>
        <authorList>
            <person name="Cock J.M."/>
            <person name="Sterck L."/>
            <person name="Rouze P."/>
            <person name="Scornet D."/>
            <person name="Allen A.E."/>
            <person name="Amoutzias G."/>
            <person name="Anthouard V."/>
            <person name="Artiguenave F."/>
            <person name="Aury J.M."/>
            <person name="Badger J.H."/>
            <person name="Beszteri B."/>
            <person name="Billiau K."/>
            <person name="Bonnet E."/>
            <person name="Bothwell J.H."/>
            <person name="Bowler C."/>
            <person name="Boyen C."/>
            <person name="Brownlee C."/>
            <person name="Carrano C.J."/>
            <person name="Charrier B."/>
            <person name="Cho G.Y."/>
            <person name="Coelho S.M."/>
            <person name="Collen J."/>
            <person name="Corre E."/>
            <person name="Da Silva C."/>
            <person name="Delage L."/>
            <person name="Delaroque N."/>
            <person name="Dittami S.M."/>
            <person name="Doulbeau S."/>
            <person name="Elias M."/>
            <person name="Farnham G."/>
            <person name="Gachon C.M."/>
            <person name="Gschloessl B."/>
            <person name="Heesch S."/>
            <person name="Jabbari K."/>
            <person name="Jubin C."/>
            <person name="Kawai H."/>
            <person name="Kimura K."/>
            <person name="Kloareg B."/>
            <person name="Kupper F.C."/>
            <person name="Lang D."/>
            <person name="Le Bail A."/>
            <person name="Leblanc C."/>
            <person name="Lerouge P."/>
            <person name="Lohr M."/>
            <person name="Lopez P.J."/>
            <person name="Martens C."/>
            <person name="Maumus F."/>
            <person name="Michel G."/>
            <person name="Miranda-Saavedra D."/>
            <person name="Morales J."/>
            <person name="Moreau H."/>
            <person name="Motomura T."/>
            <person name="Nagasato C."/>
            <person name="Napoli C.A."/>
            <person name="Nelson D.R."/>
            <person name="Nyvall-Collen P."/>
            <person name="Peters A.F."/>
            <person name="Pommier C."/>
            <person name="Potin P."/>
            <person name="Poulain J."/>
            <person name="Quesneville H."/>
            <person name="Read B."/>
            <person name="Rensing S.A."/>
            <person name="Ritter A."/>
            <person name="Rousvoal S."/>
            <person name="Samanta M."/>
            <person name="Samson G."/>
            <person name="Schroeder D.C."/>
            <person name="Segurens B."/>
            <person name="Strittmatter M."/>
            <person name="Tonon T."/>
            <person name="Tregear J.W."/>
            <person name="Valentin K."/>
            <person name="von Dassow P."/>
            <person name="Yamagishi T."/>
            <person name="Van de Peer Y."/>
            <person name="Wincker P."/>
        </authorList>
    </citation>
    <scope>NUCLEOTIDE SEQUENCE [LARGE SCALE GENOMIC DNA]</scope>
    <source>
        <strain evidence="8">Ec32 / CCAP1310/4</strain>
    </source>
</reference>
<evidence type="ECO:0000256" key="3">
    <source>
        <dbReference type="ARBA" id="ARBA00022833"/>
    </source>
</evidence>
<dbReference type="Proteomes" id="UP000002630">
    <property type="component" value="Linkage Group LG27"/>
</dbReference>
<dbReference type="GO" id="GO:0008270">
    <property type="term" value="F:zinc ion binding"/>
    <property type="evidence" value="ECO:0007669"/>
    <property type="project" value="UniProtKB-KW"/>
</dbReference>
<dbReference type="Gene3D" id="3.30.160.60">
    <property type="entry name" value="Classic Zinc Finger"/>
    <property type="match status" value="1"/>
</dbReference>
<feature type="domain" description="U1-type" evidence="6">
    <location>
        <begin position="101"/>
        <end position="135"/>
    </location>
</feature>
<organism evidence="7 8">
    <name type="scientific">Ectocarpus siliculosus</name>
    <name type="common">Brown alga</name>
    <name type="synonym">Conferva siliculosa</name>
    <dbReference type="NCBI Taxonomy" id="2880"/>
    <lineage>
        <taxon>Eukaryota</taxon>
        <taxon>Sar</taxon>
        <taxon>Stramenopiles</taxon>
        <taxon>Ochrophyta</taxon>
        <taxon>PX clade</taxon>
        <taxon>Phaeophyceae</taxon>
        <taxon>Ectocarpales</taxon>
        <taxon>Ectocarpaceae</taxon>
        <taxon>Ectocarpus</taxon>
    </lineage>
</organism>
<dbReference type="FunFam" id="3.30.160.60:FF:000491">
    <property type="entry name" value="zinc finger matrin-type protein 2-like"/>
    <property type="match status" value="1"/>
</dbReference>
<feature type="compositionally biased region" description="Basic and acidic residues" evidence="5">
    <location>
        <begin position="41"/>
        <end position="55"/>
    </location>
</feature>
<dbReference type="GO" id="GO:0046540">
    <property type="term" value="C:U4/U6 x U5 tri-snRNP complex"/>
    <property type="evidence" value="ECO:0007669"/>
    <property type="project" value="TreeGrafter"/>
</dbReference>
<evidence type="ECO:0000256" key="1">
    <source>
        <dbReference type="ARBA" id="ARBA00022723"/>
    </source>
</evidence>
<dbReference type="GO" id="GO:0000398">
    <property type="term" value="P:mRNA splicing, via spliceosome"/>
    <property type="evidence" value="ECO:0007669"/>
    <property type="project" value="InterPro"/>
</dbReference>
<dbReference type="AlphaFoldDB" id="D8LQ99"/>
<dbReference type="OrthoDB" id="30343at2759"/>
<dbReference type="PANTHER" id="PTHR45986">
    <property type="entry name" value="ZINC FINGER MATRIN-TYPE PROTEIN 2"/>
    <property type="match status" value="1"/>
</dbReference>
<accession>D8LQ99</accession>
<evidence type="ECO:0000256" key="4">
    <source>
        <dbReference type="ARBA" id="ARBA00023242"/>
    </source>
</evidence>
<dbReference type="SMART" id="SM00451">
    <property type="entry name" value="ZnF_U1"/>
    <property type="match status" value="1"/>
</dbReference>
<dbReference type="eggNOG" id="KOG4727">
    <property type="taxonomic scope" value="Eukaryota"/>
</dbReference>
<dbReference type="GO" id="GO:0003676">
    <property type="term" value="F:nucleic acid binding"/>
    <property type="evidence" value="ECO:0007669"/>
    <property type="project" value="InterPro"/>
</dbReference>
<keyword evidence="2" id="KW-0863">Zinc-finger</keyword>
<dbReference type="GO" id="GO:0005681">
    <property type="term" value="C:spliceosomal complex"/>
    <property type="evidence" value="ECO:0007669"/>
    <property type="project" value="InterPro"/>
</dbReference>
<feature type="compositionally biased region" description="Low complexity" evidence="5">
    <location>
        <begin position="58"/>
        <end position="70"/>
    </location>
</feature>
<evidence type="ECO:0000313" key="7">
    <source>
        <dbReference type="EMBL" id="CBN77479.1"/>
    </source>
</evidence>
<dbReference type="STRING" id="2880.D8LQ99"/>
<dbReference type="EMBL" id="FN649752">
    <property type="protein sequence ID" value="CBN77479.1"/>
    <property type="molecule type" value="Genomic_DNA"/>
</dbReference>
<feature type="region of interest" description="Disordered" evidence="5">
    <location>
        <begin position="141"/>
        <end position="232"/>
    </location>
</feature>